<accession>A0A915IHS2</accession>
<proteinExistence type="predicted"/>
<protein>
    <submittedName>
        <fullName evidence="2">Uncharacterized protein</fullName>
    </submittedName>
</protein>
<name>A0A915IHS2_ROMCU</name>
<organism evidence="1 2">
    <name type="scientific">Romanomermis culicivorax</name>
    <name type="common">Nematode worm</name>
    <dbReference type="NCBI Taxonomy" id="13658"/>
    <lineage>
        <taxon>Eukaryota</taxon>
        <taxon>Metazoa</taxon>
        <taxon>Ecdysozoa</taxon>
        <taxon>Nematoda</taxon>
        <taxon>Enoplea</taxon>
        <taxon>Dorylaimia</taxon>
        <taxon>Mermithida</taxon>
        <taxon>Mermithoidea</taxon>
        <taxon>Mermithidae</taxon>
        <taxon>Romanomermis</taxon>
    </lineage>
</organism>
<dbReference type="Proteomes" id="UP000887565">
    <property type="component" value="Unplaced"/>
</dbReference>
<keyword evidence="1" id="KW-1185">Reference proteome</keyword>
<evidence type="ECO:0000313" key="1">
    <source>
        <dbReference type="Proteomes" id="UP000887565"/>
    </source>
</evidence>
<dbReference type="AlphaFoldDB" id="A0A915IHS2"/>
<evidence type="ECO:0000313" key="2">
    <source>
        <dbReference type="WBParaSite" id="nRc.2.0.1.t12917-RA"/>
    </source>
</evidence>
<sequence>MVKNVKFSHPVGKEERSGTLYVQQLNKSSINSNLDSDQENRPDIQRFRKSFIELSVKLRQIEQNNYQMPDEV</sequence>
<dbReference type="WBParaSite" id="nRc.2.0.1.t12917-RA">
    <property type="protein sequence ID" value="nRc.2.0.1.t12917-RA"/>
    <property type="gene ID" value="nRc.2.0.1.g12917"/>
</dbReference>
<reference evidence="2" key="1">
    <citation type="submission" date="2022-11" db="UniProtKB">
        <authorList>
            <consortium name="WormBaseParasite"/>
        </authorList>
    </citation>
    <scope>IDENTIFICATION</scope>
</reference>